<feature type="transmembrane region" description="Helical" evidence="5">
    <location>
        <begin position="17"/>
        <end position="38"/>
    </location>
</feature>
<keyword evidence="4 5" id="KW-0472">Membrane</keyword>
<reference evidence="7" key="1">
    <citation type="submission" date="2022-11" db="UniProtKB">
        <authorList>
            <consortium name="WormBaseParasite"/>
        </authorList>
    </citation>
    <scope>IDENTIFICATION</scope>
</reference>
<dbReference type="AlphaFoldDB" id="A0A914XCX9"/>
<dbReference type="GO" id="GO:0012505">
    <property type="term" value="C:endomembrane system"/>
    <property type="evidence" value="ECO:0007669"/>
    <property type="project" value="UniProtKB-SubCell"/>
</dbReference>
<dbReference type="PANTHER" id="PTHR12479">
    <property type="entry name" value="LYSOSOMAL-ASSOCIATED TRANSMEMBRANE PROTEIN"/>
    <property type="match status" value="1"/>
</dbReference>
<comment type="subcellular location">
    <subcellularLocation>
        <location evidence="1">Endomembrane system</location>
        <topology evidence="1">Multi-pass membrane protein</topology>
    </subcellularLocation>
</comment>
<evidence type="ECO:0000256" key="3">
    <source>
        <dbReference type="ARBA" id="ARBA00022989"/>
    </source>
</evidence>
<keyword evidence="3 5" id="KW-1133">Transmembrane helix</keyword>
<organism evidence="6 7">
    <name type="scientific">Plectus sambesii</name>
    <dbReference type="NCBI Taxonomy" id="2011161"/>
    <lineage>
        <taxon>Eukaryota</taxon>
        <taxon>Metazoa</taxon>
        <taxon>Ecdysozoa</taxon>
        <taxon>Nematoda</taxon>
        <taxon>Chromadorea</taxon>
        <taxon>Plectida</taxon>
        <taxon>Plectina</taxon>
        <taxon>Plectoidea</taxon>
        <taxon>Plectidae</taxon>
        <taxon>Plectus</taxon>
    </lineage>
</organism>
<evidence type="ECO:0000313" key="6">
    <source>
        <dbReference type="Proteomes" id="UP000887566"/>
    </source>
</evidence>
<feature type="transmembrane region" description="Helical" evidence="5">
    <location>
        <begin position="98"/>
        <end position="121"/>
    </location>
</feature>
<dbReference type="PANTHER" id="PTHR12479:SF10">
    <property type="entry name" value="LYSOSOMAL-ASSOCIATED TRANSMEMBRANE PROTEIN"/>
    <property type="match status" value="1"/>
</dbReference>
<dbReference type="Proteomes" id="UP000887566">
    <property type="component" value="Unplaced"/>
</dbReference>
<sequence length="156" mass="17580">MAFVITVAAWRSNTTSLAINIGFLVIYGAAIPCVFYALRARRAAFLLPYMIVQVVDICFSTGVIILYIFALAGAEFPLPILRLLMEDDDTISSDIRTISSILIALFAIIISFSLWFLWVVYKCFVFFRDQGNFAINNTANVGYRINSNPNSYKRHT</sequence>
<evidence type="ECO:0000256" key="2">
    <source>
        <dbReference type="ARBA" id="ARBA00022692"/>
    </source>
</evidence>
<dbReference type="GO" id="GO:0005765">
    <property type="term" value="C:lysosomal membrane"/>
    <property type="evidence" value="ECO:0007669"/>
    <property type="project" value="TreeGrafter"/>
</dbReference>
<accession>A0A914XCX9</accession>
<dbReference type="WBParaSite" id="PSAMB.scaffold707size43250.g8148.t1">
    <property type="protein sequence ID" value="PSAMB.scaffold707size43250.g8148.t1"/>
    <property type="gene ID" value="PSAMB.scaffold707size43250.g8148"/>
</dbReference>
<evidence type="ECO:0000313" key="7">
    <source>
        <dbReference type="WBParaSite" id="PSAMB.scaffold707size43250.g8148.t1"/>
    </source>
</evidence>
<feature type="transmembrane region" description="Helical" evidence="5">
    <location>
        <begin position="50"/>
        <end position="78"/>
    </location>
</feature>
<protein>
    <submittedName>
        <fullName evidence="7">Lysosomal-associated transmembrane protein 4B</fullName>
    </submittedName>
</protein>
<proteinExistence type="predicted"/>
<name>A0A914XCX9_9BILA</name>
<keyword evidence="2 5" id="KW-0812">Transmembrane</keyword>
<evidence type="ECO:0000256" key="1">
    <source>
        <dbReference type="ARBA" id="ARBA00004127"/>
    </source>
</evidence>
<dbReference type="InterPro" id="IPR051115">
    <property type="entry name" value="LAPTM_transporter"/>
</dbReference>
<evidence type="ECO:0000256" key="5">
    <source>
        <dbReference type="SAM" id="Phobius"/>
    </source>
</evidence>
<keyword evidence="6" id="KW-1185">Reference proteome</keyword>
<evidence type="ECO:0000256" key="4">
    <source>
        <dbReference type="ARBA" id="ARBA00023136"/>
    </source>
</evidence>